<dbReference type="PRINTS" id="PR00811">
    <property type="entry name" value="BCTERIALGSPD"/>
</dbReference>
<evidence type="ECO:0000256" key="7">
    <source>
        <dbReference type="RuleBase" id="RU004004"/>
    </source>
</evidence>
<name>A0A537LIS9_9BACT</name>
<keyword evidence="4" id="KW-0472">Membrane</keyword>
<keyword evidence="3" id="KW-0732">Signal</keyword>
<evidence type="ECO:0000256" key="5">
    <source>
        <dbReference type="ARBA" id="ARBA00023237"/>
    </source>
</evidence>
<dbReference type="AlphaFoldDB" id="A0A537LIS9"/>
<feature type="domain" description="Secretin/TonB short N-terminal" evidence="8">
    <location>
        <begin position="218"/>
        <end position="266"/>
    </location>
</feature>
<dbReference type="Gene3D" id="2.60.40.3500">
    <property type="match status" value="1"/>
</dbReference>
<dbReference type="PANTHER" id="PTHR30332">
    <property type="entry name" value="PROBABLE GENERAL SECRETION PATHWAY PROTEIN D"/>
    <property type="match status" value="1"/>
</dbReference>
<evidence type="ECO:0000256" key="4">
    <source>
        <dbReference type="ARBA" id="ARBA00023136"/>
    </source>
</evidence>
<sequence>MRARTLRLHIVLIPLLVALLVVPSVVTAPVQAGPMRVTQVTVREYGTRLVVGIVTTGQILFNITEIETPLPPRVAIDILNAVADDRVRVATDVKKGNVLRVRVGQFQDSPPIARVVVDLVRAVHVDVQRSAPNILAVSVPLHSPGAAEVAAAVSTPIPTPGGSMVPAVSAPAGTGLIKTAQQPIVPGAPAGPGLIRLLEFRGVSMADVLSALSKLCGFNLVTDSSVQGTITLRLLDVTCEEALRYVLEANGLAFRRLGKNLIVGSAEKLAPPPEVPETIAYHLSYGDVNAIRAAVAAAVPGVRVAVDPRTNGLLITGTSAQHEEVVKVLGTLDVRIPQVVIQVSVVEVNITAVRGLGLWSGDTAAAAPGGIGFGNVMLDSASRRLTFNLVSSTLLNFNLRALVNEGKAKILTSPRIATLDGNKATIQLATRVPVFTTTTQQGVTTTTISYIDVGVKLVTTPRVNTDNLITLSLT</sequence>
<protein>
    <submittedName>
        <fullName evidence="9">AMIN domain-containing protein</fullName>
    </submittedName>
</protein>
<dbReference type="InterPro" id="IPR011662">
    <property type="entry name" value="Secretin/TonB_short_N"/>
</dbReference>
<dbReference type="SMART" id="SM00965">
    <property type="entry name" value="STN"/>
    <property type="match status" value="1"/>
</dbReference>
<reference evidence="9 10" key="1">
    <citation type="journal article" date="2019" name="Nat. Microbiol.">
        <title>Mediterranean grassland soil C-N compound turnover is dependent on rainfall and depth, and is mediated by genomically divergent microorganisms.</title>
        <authorList>
            <person name="Diamond S."/>
            <person name="Andeer P.F."/>
            <person name="Li Z."/>
            <person name="Crits-Christoph A."/>
            <person name="Burstein D."/>
            <person name="Anantharaman K."/>
            <person name="Lane K.R."/>
            <person name="Thomas B.C."/>
            <person name="Pan C."/>
            <person name="Northen T.R."/>
            <person name="Banfield J.F."/>
        </authorList>
    </citation>
    <scope>NUCLEOTIDE SEQUENCE [LARGE SCALE GENOMIC DNA]</scope>
    <source>
        <strain evidence="9">NP_2</strain>
    </source>
</reference>
<proteinExistence type="inferred from homology"/>
<evidence type="ECO:0000256" key="6">
    <source>
        <dbReference type="RuleBase" id="RU004003"/>
    </source>
</evidence>
<evidence type="ECO:0000313" key="10">
    <source>
        <dbReference type="Proteomes" id="UP000318661"/>
    </source>
</evidence>
<comment type="similarity">
    <text evidence="6">Belongs to the bacterial secretin family.</text>
</comment>
<evidence type="ECO:0000313" key="9">
    <source>
        <dbReference type="EMBL" id="TMJ07921.1"/>
    </source>
</evidence>
<dbReference type="PANTHER" id="PTHR30332:SF17">
    <property type="entry name" value="TYPE IV PILIATION SYSTEM PROTEIN DR_0774-RELATED"/>
    <property type="match status" value="1"/>
</dbReference>
<comment type="caution">
    <text evidence="9">The sequence shown here is derived from an EMBL/GenBank/DDBJ whole genome shotgun (WGS) entry which is preliminary data.</text>
</comment>
<keyword evidence="2 7" id="KW-0813">Transport</keyword>
<evidence type="ECO:0000256" key="1">
    <source>
        <dbReference type="ARBA" id="ARBA00004370"/>
    </source>
</evidence>
<dbReference type="InterPro" id="IPR001775">
    <property type="entry name" value="GspD/PilQ"/>
</dbReference>
<dbReference type="GO" id="GO:0009306">
    <property type="term" value="P:protein secretion"/>
    <property type="evidence" value="ECO:0007669"/>
    <property type="project" value="InterPro"/>
</dbReference>
<evidence type="ECO:0000256" key="2">
    <source>
        <dbReference type="ARBA" id="ARBA00022448"/>
    </source>
</evidence>
<dbReference type="Gene3D" id="3.30.1370.130">
    <property type="match status" value="1"/>
</dbReference>
<dbReference type="InterPro" id="IPR038591">
    <property type="entry name" value="NolW-like_sf"/>
</dbReference>
<dbReference type="Gene3D" id="3.30.1370.120">
    <property type="match status" value="1"/>
</dbReference>
<dbReference type="Pfam" id="PF00263">
    <property type="entry name" value="Secretin"/>
    <property type="match status" value="1"/>
</dbReference>
<dbReference type="EMBL" id="VBAJ01000141">
    <property type="protein sequence ID" value="TMJ07921.1"/>
    <property type="molecule type" value="Genomic_DNA"/>
</dbReference>
<evidence type="ECO:0000256" key="3">
    <source>
        <dbReference type="ARBA" id="ARBA00022729"/>
    </source>
</evidence>
<keyword evidence="5" id="KW-0998">Cell outer membrane</keyword>
<dbReference type="Proteomes" id="UP000318661">
    <property type="component" value="Unassembled WGS sequence"/>
</dbReference>
<dbReference type="Pfam" id="PF03958">
    <property type="entry name" value="Secretin_N"/>
    <property type="match status" value="1"/>
</dbReference>
<dbReference type="InterPro" id="IPR005644">
    <property type="entry name" value="NolW-like"/>
</dbReference>
<accession>A0A537LIS9</accession>
<evidence type="ECO:0000259" key="8">
    <source>
        <dbReference type="SMART" id="SM00965"/>
    </source>
</evidence>
<dbReference type="GO" id="GO:0015627">
    <property type="term" value="C:type II protein secretion system complex"/>
    <property type="evidence" value="ECO:0007669"/>
    <property type="project" value="TreeGrafter"/>
</dbReference>
<dbReference type="GO" id="GO:0009279">
    <property type="term" value="C:cell outer membrane"/>
    <property type="evidence" value="ECO:0007669"/>
    <property type="project" value="UniProtKB-SubCell"/>
</dbReference>
<organism evidence="9 10">
    <name type="scientific">Candidatus Segetimicrobium genomatis</name>
    <dbReference type="NCBI Taxonomy" id="2569760"/>
    <lineage>
        <taxon>Bacteria</taxon>
        <taxon>Bacillati</taxon>
        <taxon>Candidatus Sysuimicrobiota</taxon>
        <taxon>Candidatus Sysuimicrobiia</taxon>
        <taxon>Candidatus Sysuimicrobiales</taxon>
        <taxon>Candidatus Segetimicrobiaceae</taxon>
        <taxon>Candidatus Segetimicrobium</taxon>
    </lineage>
</organism>
<gene>
    <name evidence="9" type="ORF">E6G99_05400</name>
</gene>
<dbReference type="InterPro" id="IPR004846">
    <property type="entry name" value="T2SS/T3SS_dom"/>
</dbReference>
<feature type="non-terminal residue" evidence="9">
    <location>
        <position position="474"/>
    </location>
</feature>
<comment type="subcellular location">
    <subcellularLocation>
        <location evidence="7">Cell outer membrane</location>
    </subcellularLocation>
    <subcellularLocation>
        <location evidence="1">Membrane</location>
    </subcellularLocation>
</comment>
<dbReference type="InterPro" id="IPR050810">
    <property type="entry name" value="Bact_Secretion_Sys_Channel"/>
</dbReference>